<gene>
    <name evidence="12" type="ORF">G1H10_13725</name>
</gene>
<reference evidence="12 13" key="1">
    <citation type="submission" date="2020-02" db="EMBL/GenBank/DDBJ databases">
        <authorList>
            <person name="Li X.-J."/>
            <person name="Han X.-M."/>
        </authorList>
    </citation>
    <scope>NUCLEOTIDE SEQUENCE [LARGE SCALE GENOMIC DNA]</scope>
    <source>
        <strain evidence="12 13">CCTCC AB 2017055</strain>
    </source>
</reference>
<evidence type="ECO:0000256" key="5">
    <source>
        <dbReference type="ARBA" id="ARBA00022692"/>
    </source>
</evidence>
<dbReference type="PANTHER" id="PTHR48090">
    <property type="entry name" value="UNDECAPRENYL-PHOSPHATE 4-DEOXY-4-FORMAMIDO-L-ARABINOSE TRANSFERASE-RELATED"/>
    <property type="match status" value="1"/>
</dbReference>
<feature type="transmembrane region" description="Helical" evidence="10">
    <location>
        <begin position="298"/>
        <end position="319"/>
    </location>
</feature>
<keyword evidence="2" id="KW-1003">Cell membrane</keyword>
<evidence type="ECO:0000256" key="4">
    <source>
        <dbReference type="ARBA" id="ARBA00022679"/>
    </source>
</evidence>
<keyword evidence="7 10" id="KW-1133">Transmembrane helix</keyword>
<dbReference type="Pfam" id="PF00535">
    <property type="entry name" value="Glycos_transf_2"/>
    <property type="match status" value="1"/>
</dbReference>
<dbReference type="InterPro" id="IPR001173">
    <property type="entry name" value="Glyco_trans_2-like"/>
</dbReference>
<keyword evidence="5 10" id="KW-0812">Transmembrane</keyword>
<sequence>MAPTNSAETRTDITVDRATAELAAPVDISVLVPVKDEVASLEQLTDEIARTLDARPADDVAGEAWEVIFVDDGSSDGSWEEILRLSTRDSRIRGLRLRRNFGKSSALAAGFAASTGRVIVTLDGDLQDDPAEIPGMIARLAGPVDLVAGHKANRRDPLGKRLPSKVFNRVTGMVTGLKLHDHNCGLKVARREVFARTPLYGEMHRYFAAISHAQGFRVVEQPVNHRPRQHGHSKFGFERYARGGLDLLTILSLTRYTHRPAHLFGGVGVVMGLAGFGILAYLSALWLFTDQAIGDRPLLILGVLLMLLAMQLISLGLLAEMITNREVSREDPLRYVAEVADPPAGSQPDGAGQPSEDAPATDGVHASTLTTPSGAEPDGTAPAVS</sequence>
<dbReference type="InterPro" id="IPR029044">
    <property type="entry name" value="Nucleotide-diphossugar_trans"/>
</dbReference>
<feature type="region of interest" description="Disordered" evidence="9">
    <location>
        <begin position="337"/>
        <end position="385"/>
    </location>
</feature>
<dbReference type="SUPFAM" id="SSF53448">
    <property type="entry name" value="Nucleotide-diphospho-sugar transferases"/>
    <property type="match status" value="1"/>
</dbReference>
<keyword evidence="3" id="KW-0328">Glycosyltransferase</keyword>
<evidence type="ECO:0000313" key="13">
    <source>
        <dbReference type="Proteomes" id="UP000475214"/>
    </source>
</evidence>
<dbReference type="Gene3D" id="3.90.550.10">
    <property type="entry name" value="Spore Coat Polysaccharide Biosynthesis Protein SpsA, Chain A"/>
    <property type="match status" value="1"/>
</dbReference>
<evidence type="ECO:0000259" key="11">
    <source>
        <dbReference type="Pfam" id="PF00535"/>
    </source>
</evidence>
<keyword evidence="8 10" id="KW-0472">Membrane</keyword>
<dbReference type="GO" id="GO:0099621">
    <property type="term" value="F:undecaprenyl-phosphate 4-deoxy-4-formamido-L-arabinose transferase activity"/>
    <property type="evidence" value="ECO:0007669"/>
    <property type="project" value="TreeGrafter"/>
</dbReference>
<feature type="domain" description="Glycosyltransferase 2-like" evidence="11">
    <location>
        <begin position="29"/>
        <end position="194"/>
    </location>
</feature>
<evidence type="ECO:0000256" key="6">
    <source>
        <dbReference type="ARBA" id="ARBA00022985"/>
    </source>
</evidence>
<accession>A0A6L9S9M9</accession>
<keyword evidence="6" id="KW-0448">Lipopolysaccharide biosynthesis</keyword>
<dbReference type="Proteomes" id="UP000475214">
    <property type="component" value="Unassembled WGS sequence"/>
</dbReference>
<dbReference type="GO" id="GO:0005886">
    <property type="term" value="C:plasma membrane"/>
    <property type="evidence" value="ECO:0007669"/>
    <property type="project" value="TreeGrafter"/>
</dbReference>
<comment type="similarity">
    <text evidence="1">Belongs to the glycosyltransferase 2 family.</text>
</comment>
<evidence type="ECO:0000256" key="10">
    <source>
        <dbReference type="SAM" id="Phobius"/>
    </source>
</evidence>
<dbReference type="GO" id="GO:0009103">
    <property type="term" value="P:lipopolysaccharide biosynthetic process"/>
    <property type="evidence" value="ECO:0007669"/>
    <property type="project" value="UniProtKB-KW"/>
</dbReference>
<keyword evidence="4 12" id="KW-0808">Transferase</keyword>
<evidence type="ECO:0000256" key="9">
    <source>
        <dbReference type="SAM" id="MobiDB-lite"/>
    </source>
</evidence>
<dbReference type="EMBL" id="JAAGOA010000008">
    <property type="protein sequence ID" value="NEE01228.1"/>
    <property type="molecule type" value="Genomic_DNA"/>
</dbReference>
<evidence type="ECO:0000256" key="7">
    <source>
        <dbReference type="ARBA" id="ARBA00022989"/>
    </source>
</evidence>
<evidence type="ECO:0000256" key="8">
    <source>
        <dbReference type="ARBA" id="ARBA00023136"/>
    </source>
</evidence>
<evidence type="ECO:0000256" key="1">
    <source>
        <dbReference type="ARBA" id="ARBA00006739"/>
    </source>
</evidence>
<comment type="caution">
    <text evidence="12">The sequence shown here is derived from an EMBL/GenBank/DDBJ whole genome shotgun (WGS) entry which is preliminary data.</text>
</comment>
<name>A0A6L9S9M9_9ACTN</name>
<dbReference type="AlphaFoldDB" id="A0A6L9S9M9"/>
<dbReference type="InterPro" id="IPR050256">
    <property type="entry name" value="Glycosyltransferase_2"/>
</dbReference>
<evidence type="ECO:0000256" key="3">
    <source>
        <dbReference type="ARBA" id="ARBA00022676"/>
    </source>
</evidence>
<evidence type="ECO:0000313" key="12">
    <source>
        <dbReference type="EMBL" id="NEE01228.1"/>
    </source>
</evidence>
<feature type="transmembrane region" description="Helical" evidence="10">
    <location>
        <begin position="263"/>
        <end position="286"/>
    </location>
</feature>
<dbReference type="CDD" id="cd04187">
    <property type="entry name" value="DPM1_like_bac"/>
    <property type="match status" value="1"/>
</dbReference>
<dbReference type="RefSeq" id="WP_163738428.1">
    <property type="nucleotide sequence ID" value="NZ_JAAGOA010000008.1"/>
</dbReference>
<evidence type="ECO:0000256" key="2">
    <source>
        <dbReference type="ARBA" id="ARBA00022475"/>
    </source>
</evidence>
<proteinExistence type="inferred from homology"/>
<protein>
    <submittedName>
        <fullName evidence="12">Glycosyltransferase family 2 protein</fullName>
    </submittedName>
</protein>
<keyword evidence="13" id="KW-1185">Reference proteome</keyword>
<organism evidence="12 13">
    <name type="scientific">Phytoactinopolyspora halotolerans</name>
    <dbReference type="NCBI Taxonomy" id="1981512"/>
    <lineage>
        <taxon>Bacteria</taxon>
        <taxon>Bacillati</taxon>
        <taxon>Actinomycetota</taxon>
        <taxon>Actinomycetes</taxon>
        <taxon>Jiangellales</taxon>
        <taxon>Jiangellaceae</taxon>
        <taxon>Phytoactinopolyspora</taxon>
    </lineage>
</organism>
<dbReference type="PANTHER" id="PTHR48090:SF3">
    <property type="entry name" value="UNDECAPRENYL-PHOSPHATE 4-DEOXY-4-FORMAMIDO-L-ARABINOSE TRANSFERASE"/>
    <property type="match status" value="1"/>
</dbReference>